<dbReference type="InterPro" id="IPR050445">
    <property type="entry name" value="Bact_polysacc_biosynth/exp"/>
</dbReference>
<feature type="domain" description="Tyrosine-protein kinase G-rich" evidence="8">
    <location>
        <begin position="324"/>
        <end position="369"/>
    </location>
</feature>
<evidence type="ECO:0000259" key="8">
    <source>
        <dbReference type="Pfam" id="PF13807"/>
    </source>
</evidence>
<dbReference type="EMBL" id="JAKNAX010000039">
    <property type="protein sequence ID" value="MDE1347469.1"/>
    <property type="molecule type" value="Genomic_DNA"/>
</dbReference>
<evidence type="ECO:0000313" key="10">
    <source>
        <dbReference type="Proteomes" id="UP001140978"/>
    </source>
</evidence>
<dbReference type="InterPro" id="IPR032807">
    <property type="entry name" value="GNVR"/>
</dbReference>
<feature type="transmembrane region" description="Helical" evidence="6">
    <location>
        <begin position="41"/>
        <end position="60"/>
    </location>
</feature>
<dbReference type="Gene3D" id="1.10.287.210">
    <property type="match status" value="1"/>
</dbReference>
<reference evidence="9" key="1">
    <citation type="submission" date="2022-02" db="EMBL/GenBank/DDBJ databases">
        <title>Emergence and expansion in Europe of a Vibrio aestuarianus clonal complex pathogenic for oysters.</title>
        <authorList>
            <person name="Mesnil A."/>
            <person name="Travers M.-A."/>
        </authorList>
    </citation>
    <scope>NUCLEOTIDE SEQUENCE</scope>
    <source>
        <strain evidence="9">19_064_15T1</strain>
    </source>
</reference>
<keyword evidence="5 6" id="KW-0472">Membrane</keyword>
<name>A0A9X4F9M9_9VIBR</name>
<feature type="transmembrane region" description="Helical" evidence="6">
    <location>
        <begin position="348"/>
        <end position="372"/>
    </location>
</feature>
<dbReference type="Proteomes" id="UP001140978">
    <property type="component" value="Unassembled WGS sequence"/>
</dbReference>
<evidence type="ECO:0000256" key="1">
    <source>
        <dbReference type="ARBA" id="ARBA00004651"/>
    </source>
</evidence>
<evidence type="ECO:0000256" key="5">
    <source>
        <dbReference type="ARBA" id="ARBA00023136"/>
    </source>
</evidence>
<gene>
    <name evidence="9" type="ORF">L9X51_13635</name>
</gene>
<dbReference type="PANTHER" id="PTHR32309">
    <property type="entry name" value="TYROSINE-PROTEIN KINASE"/>
    <property type="match status" value="1"/>
</dbReference>
<proteinExistence type="predicted"/>
<evidence type="ECO:0000256" key="2">
    <source>
        <dbReference type="ARBA" id="ARBA00022475"/>
    </source>
</evidence>
<dbReference type="InterPro" id="IPR003856">
    <property type="entry name" value="LPS_length_determ_N"/>
</dbReference>
<evidence type="ECO:0000256" key="4">
    <source>
        <dbReference type="ARBA" id="ARBA00022989"/>
    </source>
</evidence>
<dbReference type="PANTHER" id="PTHR32309:SF13">
    <property type="entry name" value="FERRIC ENTEROBACTIN TRANSPORT PROTEIN FEPE"/>
    <property type="match status" value="1"/>
</dbReference>
<dbReference type="GO" id="GO:0004713">
    <property type="term" value="F:protein tyrosine kinase activity"/>
    <property type="evidence" value="ECO:0007669"/>
    <property type="project" value="TreeGrafter"/>
</dbReference>
<evidence type="ECO:0000313" key="9">
    <source>
        <dbReference type="EMBL" id="MDE1347469.1"/>
    </source>
</evidence>
<keyword evidence="3 6" id="KW-0812">Transmembrane</keyword>
<feature type="domain" description="Polysaccharide chain length determinant N-terminal" evidence="7">
    <location>
        <begin position="25"/>
        <end position="103"/>
    </location>
</feature>
<dbReference type="Pfam" id="PF02706">
    <property type="entry name" value="Wzz"/>
    <property type="match status" value="1"/>
</dbReference>
<dbReference type="Gene3D" id="3.30.1890.10">
    <property type="entry name" value="FepE-like"/>
    <property type="match status" value="1"/>
</dbReference>
<dbReference type="Pfam" id="PF13807">
    <property type="entry name" value="GNVR"/>
    <property type="match status" value="1"/>
</dbReference>
<organism evidence="9 10">
    <name type="scientific">Vibrio aestuarianus</name>
    <dbReference type="NCBI Taxonomy" id="28171"/>
    <lineage>
        <taxon>Bacteria</taxon>
        <taxon>Pseudomonadati</taxon>
        <taxon>Pseudomonadota</taxon>
        <taxon>Gammaproteobacteria</taxon>
        <taxon>Vibrionales</taxon>
        <taxon>Vibrionaceae</taxon>
        <taxon>Vibrio</taxon>
    </lineage>
</organism>
<evidence type="ECO:0000256" key="6">
    <source>
        <dbReference type="SAM" id="Phobius"/>
    </source>
</evidence>
<keyword evidence="2" id="KW-1003">Cell membrane</keyword>
<comment type="caution">
    <text evidence="9">The sequence shown here is derived from an EMBL/GenBank/DDBJ whole genome shotgun (WGS) entry which is preliminary data.</text>
</comment>
<protein>
    <submittedName>
        <fullName evidence="9">Wzz/FepE/Etk N-terminal domain-containing protein</fullName>
    </submittedName>
</protein>
<sequence>MNNHYQSSNPNPSHPQIPNFYEQNDEIDLKELFIALWQGKWIIILTTLVFTIGAITYALTAQEWWSSSAKIAVPQVQDFTEYQSQVKQYQPVFDVYQEDGTMLVNNYLDGLVMPQQLFQSFVMAFESNKNKRDFLDSNAVFQNFKNKLDADADADADEATRRLYNEWFSKLTISQPDKSNKNIIELKVQATTKLDSYNMLQNYIDYISYIVRFDALQNLNAIINTKKNELLQQKTALSLQAKQNLEVEIQRAEYALQIATAAKVNTPVQNLGEKEIISINLGSAAIEAKINALKTITNLSIIEPRLQQIDSKLTLINDTKINPDIEFATFQYLDDVQMPLNIDKPKRALIAVLGALLGGMLGVAIVLVRFAFRREESA</sequence>
<accession>A0A9X4F9M9</accession>
<dbReference type="AlphaFoldDB" id="A0A9X4F9M9"/>
<keyword evidence="4 6" id="KW-1133">Transmembrane helix</keyword>
<dbReference type="SUPFAM" id="SSF160355">
    <property type="entry name" value="Bacterial polysaccharide co-polymerase-like"/>
    <property type="match status" value="1"/>
</dbReference>
<evidence type="ECO:0000259" key="7">
    <source>
        <dbReference type="Pfam" id="PF02706"/>
    </source>
</evidence>
<evidence type="ECO:0000256" key="3">
    <source>
        <dbReference type="ARBA" id="ARBA00022692"/>
    </source>
</evidence>
<comment type="subcellular location">
    <subcellularLocation>
        <location evidence="1">Cell membrane</location>
        <topology evidence="1">Multi-pass membrane protein</topology>
    </subcellularLocation>
</comment>
<dbReference type="GO" id="GO:0005886">
    <property type="term" value="C:plasma membrane"/>
    <property type="evidence" value="ECO:0007669"/>
    <property type="project" value="UniProtKB-SubCell"/>
</dbReference>